<sequence>MDTQIKGIHHVTAMTSSPTKIYRFFTDILGMRLVKKTINQDDIETYHLYFTDEYGSPGTDMTFFAFPNQPQGSKGTDTISRVSFRVPTDEALTYWFKRFEEKNVLHSAIKERFSKKYLEFEDFDHQFYQLISDENNTGVAGGTPWKNSNIPSEYAITGLGPVFVRVSQMEPLQLLLEQTLEFKLTDQTGAFSLFEVGQGGNGASIIVEQRADLPKAIEGFGNIHHLALRVADEEALRHWIHVINQINVPSSRFVDRFYFQSEYFLAATHVLFELATDGPGFFGDESADTAGEKLSLPPQLESKREEIEAYIRPFDTQDANQQRE</sequence>
<dbReference type="InterPro" id="IPR029068">
    <property type="entry name" value="Glyas_Bleomycin-R_OHBP_Dase"/>
</dbReference>
<dbReference type="PROSITE" id="PS51819">
    <property type="entry name" value="VOC"/>
    <property type="match status" value="1"/>
</dbReference>
<dbReference type="InterPro" id="IPR052537">
    <property type="entry name" value="Extradiol_RC_dioxygenase"/>
</dbReference>
<proteinExistence type="predicted"/>
<dbReference type="EC" id="1.13.11.-" evidence="1"/>
<evidence type="ECO:0000313" key="1">
    <source>
        <dbReference type="EMBL" id="VTQ62526.1"/>
    </source>
</evidence>
<name>A0A7Z9AUV4_ENTHR</name>
<dbReference type="InterPro" id="IPR004360">
    <property type="entry name" value="Glyas_Fos-R_dOase_dom"/>
</dbReference>
<protein>
    <submittedName>
        <fullName evidence="1">Glyoxalase family protein</fullName>
        <ecNumber evidence="1">1.13.11.-</ecNumber>
    </submittedName>
</protein>
<dbReference type="PANTHER" id="PTHR36110:SF3">
    <property type="entry name" value="VOC DOMAIN-CONTAINING PROTEIN"/>
    <property type="match status" value="1"/>
</dbReference>
<dbReference type="PANTHER" id="PTHR36110">
    <property type="entry name" value="RING-CLEAVING DIOXYGENASE MHQE-RELATED"/>
    <property type="match status" value="1"/>
</dbReference>
<gene>
    <name evidence="1" type="primary">mhqO</name>
    <name evidence="1" type="ORF">NCTC12204_01033</name>
</gene>
<accession>A0A7Z9AUV4</accession>
<dbReference type="Gene3D" id="3.10.180.10">
    <property type="entry name" value="2,3-Dihydroxybiphenyl 1,2-Dioxygenase, domain 1"/>
    <property type="match status" value="2"/>
</dbReference>
<dbReference type="Pfam" id="PF00903">
    <property type="entry name" value="Glyoxalase"/>
    <property type="match status" value="1"/>
</dbReference>
<comment type="caution">
    <text evidence="1">The sequence shown here is derived from an EMBL/GenBank/DDBJ whole genome shotgun (WGS) entry which is preliminary data.</text>
</comment>
<dbReference type="GO" id="GO:0016491">
    <property type="term" value="F:oxidoreductase activity"/>
    <property type="evidence" value="ECO:0007669"/>
    <property type="project" value="UniProtKB-KW"/>
</dbReference>
<dbReference type="AlphaFoldDB" id="A0A7Z9AUV4"/>
<keyword evidence="1" id="KW-0560">Oxidoreductase</keyword>
<reference evidence="1 2" key="1">
    <citation type="submission" date="2019-05" db="EMBL/GenBank/DDBJ databases">
        <authorList>
            <consortium name="Pathogen Informatics"/>
        </authorList>
    </citation>
    <scope>NUCLEOTIDE SEQUENCE [LARGE SCALE GENOMIC DNA]</scope>
    <source>
        <strain evidence="1 2">NCTC12204</strain>
    </source>
</reference>
<evidence type="ECO:0000313" key="2">
    <source>
        <dbReference type="Proteomes" id="UP000352698"/>
    </source>
</evidence>
<dbReference type="InterPro" id="IPR037523">
    <property type="entry name" value="VOC_core"/>
</dbReference>
<dbReference type="SUPFAM" id="SSF54593">
    <property type="entry name" value="Glyoxalase/Bleomycin resistance protein/Dihydroxybiphenyl dioxygenase"/>
    <property type="match status" value="1"/>
</dbReference>
<dbReference type="Proteomes" id="UP000352698">
    <property type="component" value="Unassembled WGS sequence"/>
</dbReference>
<organism evidence="1 2">
    <name type="scientific">Enterococcus hirae</name>
    <dbReference type="NCBI Taxonomy" id="1354"/>
    <lineage>
        <taxon>Bacteria</taxon>
        <taxon>Bacillati</taxon>
        <taxon>Bacillota</taxon>
        <taxon>Bacilli</taxon>
        <taxon>Lactobacillales</taxon>
        <taxon>Enterococcaceae</taxon>
        <taxon>Enterococcus</taxon>
    </lineage>
</organism>
<dbReference type="EMBL" id="CABEEP010000001">
    <property type="protein sequence ID" value="VTQ62526.1"/>
    <property type="molecule type" value="Genomic_DNA"/>
</dbReference>
<dbReference type="RefSeq" id="WP_010737311.1">
    <property type="nucleotide sequence ID" value="NZ_CABEEP010000001.1"/>
</dbReference>